<feature type="region of interest" description="Disordered" evidence="1">
    <location>
        <begin position="77"/>
        <end position="99"/>
    </location>
</feature>
<protein>
    <recommendedName>
        <fullName evidence="5">DUF4148 domain-containing protein</fullName>
    </recommendedName>
</protein>
<dbReference type="EMBL" id="JAMPKK010000097">
    <property type="protein sequence ID" value="MEP0867949.1"/>
    <property type="molecule type" value="Genomic_DNA"/>
</dbReference>
<proteinExistence type="predicted"/>
<evidence type="ECO:0000256" key="1">
    <source>
        <dbReference type="SAM" id="MobiDB-lite"/>
    </source>
</evidence>
<sequence length="99" mass="11185">MKSRTYWLFAIIGCTALIGSPAVAQTNRIDKFFNGTPPYNGESLTEPLNQVEREVDRETENQQSVEKVEPGTTYDFKVREESPNPAERQIREEVPGPAN</sequence>
<evidence type="ECO:0000313" key="3">
    <source>
        <dbReference type="EMBL" id="MEP0867949.1"/>
    </source>
</evidence>
<evidence type="ECO:0008006" key="5">
    <source>
        <dbReference type="Google" id="ProtNLM"/>
    </source>
</evidence>
<dbReference type="RefSeq" id="WP_190420335.1">
    <property type="nucleotide sequence ID" value="NZ_JAMPKK010000097.1"/>
</dbReference>
<dbReference type="Proteomes" id="UP001442494">
    <property type="component" value="Unassembled WGS sequence"/>
</dbReference>
<feature type="signal peptide" evidence="2">
    <location>
        <begin position="1"/>
        <end position="24"/>
    </location>
</feature>
<organism evidence="3 4">
    <name type="scientific">Funiculus sociatus GB2-A5</name>
    <dbReference type="NCBI Taxonomy" id="2933946"/>
    <lineage>
        <taxon>Bacteria</taxon>
        <taxon>Bacillati</taxon>
        <taxon>Cyanobacteriota</taxon>
        <taxon>Cyanophyceae</taxon>
        <taxon>Coleofasciculales</taxon>
        <taxon>Coleofasciculaceae</taxon>
        <taxon>Funiculus</taxon>
    </lineage>
</organism>
<evidence type="ECO:0000256" key="2">
    <source>
        <dbReference type="SAM" id="SignalP"/>
    </source>
</evidence>
<keyword evidence="2" id="KW-0732">Signal</keyword>
<gene>
    <name evidence="3" type="ORF">NDI37_26260</name>
</gene>
<reference evidence="3 4" key="1">
    <citation type="submission" date="2022-04" db="EMBL/GenBank/DDBJ databases">
        <title>Positive selection, recombination, and allopatry shape intraspecific diversity of widespread and dominant cyanobacteria.</title>
        <authorList>
            <person name="Wei J."/>
            <person name="Shu W."/>
            <person name="Hu C."/>
        </authorList>
    </citation>
    <scope>NUCLEOTIDE SEQUENCE [LARGE SCALE GENOMIC DNA]</scope>
    <source>
        <strain evidence="3 4">GB2-A5</strain>
    </source>
</reference>
<comment type="caution">
    <text evidence="3">The sequence shown here is derived from an EMBL/GenBank/DDBJ whole genome shotgun (WGS) entry which is preliminary data.</text>
</comment>
<accession>A0ABV0JWV3</accession>
<keyword evidence="4" id="KW-1185">Reference proteome</keyword>
<feature type="chain" id="PRO_5047300440" description="DUF4148 domain-containing protein" evidence="2">
    <location>
        <begin position="25"/>
        <end position="99"/>
    </location>
</feature>
<name>A0ABV0JWV3_9CYAN</name>
<evidence type="ECO:0000313" key="4">
    <source>
        <dbReference type="Proteomes" id="UP001442494"/>
    </source>
</evidence>